<protein>
    <submittedName>
        <fullName evidence="1">Uncharacterized protein</fullName>
    </submittedName>
</protein>
<dbReference type="EMBL" id="BMAW01036430">
    <property type="protein sequence ID" value="GFU43975.1"/>
    <property type="molecule type" value="Genomic_DNA"/>
</dbReference>
<organism evidence="1 2">
    <name type="scientific">Nephila pilipes</name>
    <name type="common">Giant wood spider</name>
    <name type="synonym">Nephila maculata</name>
    <dbReference type="NCBI Taxonomy" id="299642"/>
    <lineage>
        <taxon>Eukaryota</taxon>
        <taxon>Metazoa</taxon>
        <taxon>Ecdysozoa</taxon>
        <taxon>Arthropoda</taxon>
        <taxon>Chelicerata</taxon>
        <taxon>Arachnida</taxon>
        <taxon>Araneae</taxon>
        <taxon>Araneomorphae</taxon>
        <taxon>Entelegynae</taxon>
        <taxon>Araneoidea</taxon>
        <taxon>Nephilidae</taxon>
        <taxon>Nephila</taxon>
    </lineage>
</organism>
<keyword evidence="2" id="KW-1185">Reference proteome</keyword>
<dbReference type="AlphaFoldDB" id="A0A8X6UP95"/>
<sequence>MMAKLQHHITRSKVCEKPQIVPYLSHKRRWSFNVMEPHISQEFIRKLLQEYWQLLLQKRPIFASIKAFCQKIRSCKVVTYYSYRNIAGKASLEVK</sequence>
<accession>A0A8X6UP95</accession>
<reference evidence="1" key="1">
    <citation type="submission" date="2020-08" db="EMBL/GenBank/DDBJ databases">
        <title>Multicomponent nature underlies the extraordinary mechanical properties of spider dragline silk.</title>
        <authorList>
            <person name="Kono N."/>
            <person name="Nakamura H."/>
            <person name="Mori M."/>
            <person name="Yoshida Y."/>
            <person name="Ohtoshi R."/>
            <person name="Malay A.D."/>
            <person name="Moran D.A.P."/>
            <person name="Tomita M."/>
            <person name="Numata K."/>
            <person name="Arakawa K."/>
        </authorList>
    </citation>
    <scope>NUCLEOTIDE SEQUENCE</scope>
</reference>
<dbReference type="Proteomes" id="UP000887013">
    <property type="component" value="Unassembled WGS sequence"/>
</dbReference>
<evidence type="ECO:0000313" key="2">
    <source>
        <dbReference type="Proteomes" id="UP000887013"/>
    </source>
</evidence>
<gene>
    <name evidence="1" type="ORF">NPIL_320921</name>
</gene>
<name>A0A8X6UP95_NEPPI</name>
<comment type="caution">
    <text evidence="1">The sequence shown here is derived from an EMBL/GenBank/DDBJ whole genome shotgun (WGS) entry which is preliminary data.</text>
</comment>
<proteinExistence type="predicted"/>
<evidence type="ECO:0000313" key="1">
    <source>
        <dbReference type="EMBL" id="GFU43975.1"/>
    </source>
</evidence>